<proteinExistence type="predicted"/>
<reference evidence="3 4" key="1">
    <citation type="submission" date="2022-09" db="EMBL/GenBank/DDBJ databases">
        <title>Draft genome of isolate Be4.</title>
        <authorList>
            <person name="Sanchez-Castro I."/>
            <person name="Martinez-Rodriguez P."/>
            <person name="Descostes M."/>
            <person name="Merroun M."/>
        </authorList>
    </citation>
    <scope>NUCLEOTIDE SEQUENCE [LARGE SCALE GENOMIC DNA]</scope>
    <source>
        <strain evidence="3 4">Be4</strain>
    </source>
</reference>
<dbReference type="InterPro" id="IPR029058">
    <property type="entry name" value="AB_hydrolase_fold"/>
</dbReference>
<name>A0ABT2PQL5_9BURK</name>
<keyword evidence="4" id="KW-1185">Reference proteome</keyword>
<organism evidence="3 4">
    <name type="scientific">Acidovorax bellezanensis</name>
    <dbReference type="NCBI Taxonomy" id="2976702"/>
    <lineage>
        <taxon>Bacteria</taxon>
        <taxon>Pseudomonadati</taxon>
        <taxon>Pseudomonadota</taxon>
        <taxon>Betaproteobacteria</taxon>
        <taxon>Burkholderiales</taxon>
        <taxon>Comamonadaceae</taxon>
        <taxon>Acidovorax</taxon>
    </lineage>
</organism>
<accession>A0ABT2PQL5</accession>
<dbReference type="PANTHER" id="PTHR43798">
    <property type="entry name" value="MONOACYLGLYCEROL LIPASE"/>
    <property type="match status" value="1"/>
</dbReference>
<dbReference type="PANTHER" id="PTHR43798:SF31">
    <property type="entry name" value="AB HYDROLASE SUPERFAMILY PROTEIN YCLE"/>
    <property type="match status" value="1"/>
</dbReference>
<keyword evidence="1 3" id="KW-0378">Hydrolase</keyword>
<dbReference type="SUPFAM" id="SSF53474">
    <property type="entry name" value="alpha/beta-Hydrolases"/>
    <property type="match status" value="1"/>
</dbReference>
<feature type="domain" description="AB hydrolase-1" evidence="2">
    <location>
        <begin position="6"/>
        <end position="228"/>
    </location>
</feature>
<evidence type="ECO:0000313" key="4">
    <source>
        <dbReference type="Proteomes" id="UP001525968"/>
    </source>
</evidence>
<comment type="caution">
    <text evidence="3">The sequence shown here is derived from an EMBL/GenBank/DDBJ whole genome shotgun (WGS) entry which is preliminary data.</text>
</comment>
<sequence>MSRAALLLIPGMLTHAGIWRAVSARLQQAMGARLQLLVADVSTQDSIADMAEDAWRLLGQVAPEVPCGVVGFSMGGYVALEMLAHARRPLRMACLVSTSARAEPAEGVAQREKTMDSLRADFEQAIGATALYGTHRANRADLASLLEMMRSVGPDTAVRQVQAIMRRRDLRAQLARLDLPVQVLCGQDDRITPWALSEELAALIPGAGLQQVPQAGHMLPFERPEVLAGSLLAQLHNAGH</sequence>
<evidence type="ECO:0000313" key="3">
    <source>
        <dbReference type="EMBL" id="MCT9812759.1"/>
    </source>
</evidence>
<protein>
    <submittedName>
        <fullName evidence="3">Alpha/beta hydrolase</fullName>
    </submittedName>
</protein>
<dbReference type="RefSeq" id="WP_261502003.1">
    <property type="nucleotide sequence ID" value="NZ_JAODYH010000012.1"/>
</dbReference>
<gene>
    <name evidence="3" type="ORF">N0K08_19175</name>
</gene>
<dbReference type="InterPro" id="IPR000073">
    <property type="entry name" value="AB_hydrolase_1"/>
</dbReference>
<dbReference type="Gene3D" id="3.40.50.1820">
    <property type="entry name" value="alpha/beta hydrolase"/>
    <property type="match status" value="1"/>
</dbReference>
<evidence type="ECO:0000256" key="1">
    <source>
        <dbReference type="ARBA" id="ARBA00022801"/>
    </source>
</evidence>
<dbReference type="GO" id="GO:0016787">
    <property type="term" value="F:hydrolase activity"/>
    <property type="evidence" value="ECO:0007669"/>
    <property type="project" value="UniProtKB-KW"/>
</dbReference>
<dbReference type="Pfam" id="PF12697">
    <property type="entry name" value="Abhydrolase_6"/>
    <property type="match status" value="1"/>
</dbReference>
<dbReference type="Proteomes" id="UP001525968">
    <property type="component" value="Unassembled WGS sequence"/>
</dbReference>
<evidence type="ECO:0000259" key="2">
    <source>
        <dbReference type="Pfam" id="PF12697"/>
    </source>
</evidence>
<dbReference type="EMBL" id="JAODYH010000012">
    <property type="protein sequence ID" value="MCT9812759.1"/>
    <property type="molecule type" value="Genomic_DNA"/>
</dbReference>
<dbReference type="InterPro" id="IPR050266">
    <property type="entry name" value="AB_hydrolase_sf"/>
</dbReference>